<evidence type="ECO:0000313" key="4">
    <source>
        <dbReference type="RefSeq" id="XP_022998624.1"/>
    </source>
</evidence>
<dbReference type="AlphaFoldDB" id="A0A6J1KET8"/>
<accession>A0A6J1KET8</accession>
<proteinExistence type="predicted"/>
<keyword evidence="1" id="KW-0677">Repeat</keyword>
<organism evidence="3 4">
    <name type="scientific">Cucurbita maxima</name>
    <name type="common">Pumpkin</name>
    <name type="synonym">Winter squash</name>
    <dbReference type="NCBI Taxonomy" id="3661"/>
    <lineage>
        <taxon>Eukaryota</taxon>
        <taxon>Viridiplantae</taxon>
        <taxon>Streptophyta</taxon>
        <taxon>Embryophyta</taxon>
        <taxon>Tracheophyta</taxon>
        <taxon>Spermatophyta</taxon>
        <taxon>Magnoliopsida</taxon>
        <taxon>eudicotyledons</taxon>
        <taxon>Gunneridae</taxon>
        <taxon>Pentapetalae</taxon>
        <taxon>rosids</taxon>
        <taxon>fabids</taxon>
        <taxon>Cucurbitales</taxon>
        <taxon>Cucurbitaceae</taxon>
        <taxon>Cucurbiteae</taxon>
        <taxon>Cucurbita</taxon>
    </lineage>
</organism>
<dbReference type="SUPFAM" id="SSF57889">
    <property type="entry name" value="Cysteine-rich domain"/>
    <property type="match status" value="2"/>
</dbReference>
<evidence type="ECO:0000259" key="2">
    <source>
        <dbReference type="Pfam" id="PF03107"/>
    </source>
</evidence>
<dbReference type="PANTHER" id="PTHR46288">
    <property type="entry name" value="PHORBOL-ESTER/DAG-TYPE DOMAIN-CONTAINING PROTEIN"/>
    <property type="match status" value="1"/>
</dbReference>
<dbReference type="RefSeq" id="XP_022998624.1">
    <property type="nucleotide sequence ID" value="XM_023142856.1"/>
</dbReference>
<protein>
    <submittedName>
        <fullName evidence="4">Uncharacterized protein LOC111493209</fullName>
    </submittedName>
</protein>
<dbReference type="InterPro" id="IPR004146">
    <property type="entry name" value="DC1"/>
</dbReference>
<dbReference type="GeneID" id="111493209"/>
<evidence type="ECO:0000313" key="3">
    <source>
        <dbReference type="Proteomes" id="UP000504608"/>
    </source>
</evidence>
<dbReference type="OrthoDB" id="1884766at2759"/>
<dbReference type="PANTHER" id="PTHR46288:SF27">
    <property type="entry name" value="CYSTEINE_HISTIDINE-RICH C1 DOMAIN FAMILY PROTEIN"/>
    <property type="match status" value="1"/>
</dbReference>
<feature type="domain" description="DC1" evidence="2">
    <location>
        <begin position="84"/>
        <end position="129"/>
    </location>
</feature>
<feature type="domain" description="DC1" evidence="2">
    <location>
        <begin position="37"/>
        <end position="74"/>
    </location>
</feature>
<reference evidence="4" key="1">
    <citation type="submission" date="2025-08" db="UniProtKB">
        <authorList>
            <consortium name="RefSeq"/>
        </authorList>
    </citation>
    <scope>IDENTIFICATION</scope>
    <source>
        <tissue evidence="4">Young leaves</tissue>
    </source>
</reference>
<dbReference type="KEGG" id="cmax:111493209"/>
<feature type="non-terminal residue" evidence="4">
    <location>
        <position position="1"/>
    </location>
</feature>
<sequence length="142" mass="15587">SGCELGLSGAAYKCTKPECEFILHELCFALPSEIHHPSHPKHPLEFACDGCGDIGSGFIYRCSRCQFDLHIHCAALPEIMAGKNHGHRLRLQFGSKGKGFRCGVCEGGFGNGRWVYYCGDCDFGVHVDCCVAEDEGEEEEIE</sequence>
<name>A0A6J1KET8_CUCMA</name>
<keyword evidence="3" id="KW-1185">Reference proteome</keyword>
<dbReference type="Proteomes" id="UP000504608">
    <property type="component" value="Unplaced"/>
</dbReference>
<dbReference type="InterPro" id="IPR046349">
    <property type="entry name" value="C1-like_sf"/>
</dbReference>
<gene>
    <name evidence="4" type="primary">LOC111493209</name>
</gene>
<evidence type="ECO:0000256" key="1">
    <source>
        <dbReference type="ARBA" id="ARBA00022737"/>
    </source>
</evidence>
<dbReference type="Pfam" id="PF03107">
    <property type="entry name" value="C1_2"/>
    <property type="match status" value="2"/>
</dbReference>